<feature type="compositionally biased region" description="Polar residues" evidence="1">
    <location>
        <begin position="82"/>
        <end position="98"/>
    </location>
</feature>
<organism evidence="2">
    <name type="scientific">Pseudomonas fluorescens</name>
    <dbReference type="NCBI Taxonomy" id="294"/>
    <lineage>
        <taxon>Bacteria</taxon>
        <taxon>Pseudomonadati</taxon>
        <taxon>Pseudomonadota</taxon>
        <taxon>Gammaproteobacteria</taxon>
        <taxon>Pseudomonadales</taxon>
        <taxon>Pseudomonadaceae</taxon>
        <taxon>Pseudomonas</taxon>
    </lineage>
</organism>
<dbReference type="EMBL" id="MH061177">
    <property type="protein sequence ID" value="AWH58499.1"/>
    <property type="molecule type" value="Genomic_DNA"/>
</dbReference>
<keyword evidence="2" id="KW-0614">Plasmid</keyword>
<proteinExistence type="predicted"/>
<geneLocation type="plasmid" evidence="2">
    <name>pG69</name>
</geneLocation>
<name>A0A2S1PJ48_PSEFL</name>
<dbReference type="AlphaFoldDB" id="A0A2S1PJ48"/>
<evidence type="ECO:0000256" key="1">
    <source>
        <dbReference type="SAM" id="MobiDB-lite"/>
    </source>
</evidence>
<accession>A0A2S1PJ48</accession>
<feature type="region of interest" description="Disordered" evidence="1">
    <location>
        <begin position="77"/>
        <end position="146"/>
    </location>
</feature>
<reference evidence="2" key="1">
    <citation type="submission" date="2018-03" db="EMBL/GenBank/DDBJ databases">
        <title>IS1411 plays an important role in catabolic performance of phenol degrading strains in an environment continuously polluted by oil shale industry.</title>
        <authorList>
            <person name="Naanuri E."/>
            <person name="Heinaru E."/>
            <person name="Joesaar M."/>
            <person name="Heinaru A."/>
        </authorList>
    </citation>
    <scope>NUCLEOTIDE SEQUENCE</scope>
    <source>
        <strain evidence="2">P69</strain>
        <plasmid evidence="2">pG69</plasmid>
    </source>
</reference>
<evidence type="ECO:0000313" key="2">
    <source>
        <dbReference type="EMBL" id="AWH58499.1"/>
    </source>
</evidence>
<dbReference type="RefSeq" id="WP_172693396.1">
    <property type="nucleotide sequence ID" value="NZ_MH061177.1"/>
</dbReference>
<protein>
    <submittedName>
        <fullName evidence="2">Mobilization protein MobC</fullName>
    </submittedName>
</protein>
<sequence length="146" mass="15769">MAISVSQIEILRGKLEEMPQVEDPDRKVSKLEAVRMMASSIRDLQSRGYSIEKIAEILTDSGLDIAPTTLKSYLTKVKGSPVKSNPRTNSKPRGTSNGARRGGVKKAPEKPVPEVSPKPVSNTKNSPGVTPVTPGSFKPKDDTDEI</sequence>